<reference evidence="1" key="1">
    <citation type="submission" date="2019-10" db="EMBL/GenBank/DDBJ databases">
        <authorList>
            <consortium name="DOE Joint Genome Institute"/>
            <person name="Kuo A."/>
            <person name="Miyauchi S."/>
            <person name="Kiss E."/>
            <person name="Drula E."/>
            <person name="Kohler A."/>
            <person name="Sanchez-Garcia M."/>
            <person name="Andreopoulos B."/>
            <person name="Barry K.W."/>
            <person name="Bonito G."/>
            <person name="Buee M."/>
            <person name="Carver A."/>
            <person name="Chen C."/>
            <person name="Cichocki N."/>
            <person name="Clum A."/>
            <person name="Culley D."/>
            <person name="Crous P.W."/>
            <person name="Fauchery L."/>
            <person name="Girlanda M."/>
            <person name="Hayes R."/>
            <person name="Keri Z."/>
            <person name="LaButti K."/>
            <person name="Lipzen A."/>
            <person name="Lombard V."/>
            <person name="Magnuson J."/>
            <person name="Maillard F."/>
            <person name="Morin E."/>
            <person name="Murat C."/>
            <person name="Nolan M."/>
            <person name="Ohm R."/>
            <person name="Pangilinan J."/>
            <person name="Pereira M."/>
            <person name="Perotto S."/>
            <person name="Peter M."/>
            <person name="Riley R."/>
            <person name="Sitrit Y."/>
            <person name="Stielow B."/>
            <person name="Szollosi G."/>
            <person name="Zifcakova L."/>
            <person name="Stursova M."/>
            <person name="Spatafora J.W."/>
            <person name="Tedersoo L."/>
            <person name="Vaario L.-M."/>
            <person name="Yamada A."/>
            <person name="Yan M."/>
            <person name="Wang P."/>
            <person name="Xu J."/>
            <person name="Bruns T."/>
            <person name="Baldrian P."/>
            <person name="Vilgalys R."/>
            <person name="Henrissat B."/>
            <person name="Grigoriev I.V."/>
            <person name="Hibbett D."/>
            <person name="Nagy L.G."/>
            <person name="Martin F.M."/>
        </authorList>
    </citation>
    <scope>NUCLEOTIDE SEQUENCE</scope>
    <source>
        <strain evidence="1">Prilba</strain>
    </source>
</reference>
<dbReference type="OrthoDB" id="24745at2759"/>
<evidence type="ECO:0000313" key="2">
    <source>
        <dbReference type="Proteomes" id="UP000759537"/>
    </source>
</evidence>
<accession>A0A9P5JX38</accession>
<organism evidence="1 2">
    <name type="scientific">Russula ochroleuca</name>
    <dbReference type="NCBI Taxonomy" id="152965"/>
    <lineage>
        <taxon>Eukaryota</taxon>
        <taxon>Fungi</taxon>
        <taxon>Dikarya</taxon>
        <taxon>Basidiomycota</taxon>
        <taxon>Agaricomycotina</taxon>
        <taxon>Agaricomycetes</taxon>
        <taxon>Russulales</taxon>
        <taxon>Russulaceae</taxon>
        <taxon>Russula</taxon>
    </lineage>
</organism>
<evidence type="ECO:0000313" key="1">
    <source>
        <dbReference type="EMBL" id="KAF8468495.1"/>
    </source>
</evidence>
<comment type="caution">
    <text evidence="1">The sequence shown here is derived from an EMBL/GenBank/DDBJ whole genome shotgun (WGS) entry which is preliminary data.</text>
</comment>
<gene>
    <name evidence="1" type="ORF">DFH94DRAFT_638429</name>
</gene>
<feature type="non-terminal residue" evidence="1">
    <location>
        <position position="1"/>
    </location>
</feature>
<keyword evidence="2" id="KW-1185">Reference proteome</keyword>
<proteinExistence type="predicted"/>
<protein>
    <submittedName>
        <fullName evidence="1">Uncharacterized protein</fullName>
    </submittedName>
</protein>
<name>A0A9P5JX38_9AGAM</name>
<dbReference type="Proteomes" id="UP000759537">
    <property type="component" value="Unassembled WGS sequence"/>
</dbReference>
<dbReference type="EMBL" id="WHVB01000032">
    <property type="protein sequence ID" value="KAF8468495.1"/>
    <property type="molecule type" value="Genomic_DNA"/>
</dbReference>
<reference evidence="1" key="2">
    <citation type="journal article" date="2020" name="Nat. Commun.">
        <title>Large-scale genome sequencing of mycorrhizal fungi provides insights into the early evolution of symbiotic traits.</title>
        <authorList>
            <person name="Miyauchi S."/>
            <person name="Kiss E."/>
            <person name="Kuo A."/>
            <person name="Drula E."/>
            <person name="Kohler A."/>
            <person name="Sanchez-Garcia M."/>
            <person name="Morin E."/>
            <person name="Andreopoulos B."/>
            <person name="Barry K.W."/>
            <person name="Bonito G."/>
            <person name="Buee M."/>
            <person name="Carver A."/>
            <person name="Chen C."/>
            <person name="Cichocki N."/>
            <person name="Clum A."/>
            <person name="Culley D."/>
            <person name="Crous P.W."/>
            <person name="Fauchery L."/>
            <person name="Girlanda M."/>
            <person name="Hayes R.D."/>
            <person name="Keri Z."/>
            <person name="LaButti K."/>
            <person name="Lipzen A."/>
            <person name="Lombard V."/>
            <person name="Magnuson J."/>
            <person name="Maillard F."/>
            <person name="Murat C."/>
            <person name="Nolan M."/>
            <person name="Ohm R.A."/>
            <person name="Pangilinan J."/>
            <person name="Pereira M.F."/>
            <person name="Perotto S."/>
            <person name="Peter M."/>
            <person name="Pfister S."/>
            <person name="Riley R."/>
            <person name="Sitrit Y."/>
            <person name="Stielow J.B."/>
            <person name="Szollosi G."/>
            <person name="Zifcakova L."/>
            <person name="Stursova M."/>
            <person name="Spatafora J.W."/>
            <person name="Tedersoo L."/>
            <person name="Vaario L.M."/>
            <person name="Yamada A."/>
            <person name="Yan M."/>
            <person name="Wang P."/>
            <person name="Xu J."/>
            <person name="Bruns T."/>
            <person name="Baldrian P."/>
            <person name="Vilgalys R."/>
            <person name="Dunand C."/>
            <person name="Henrissat B."/>
            <person name="Grigoriev I.V."/>
            <person name="Hibbett D."/>
            <person name="Nagy L.G."/>
            <person name="Martin F.M."/>
        </authorList>
    </citation>
    <scope>NUCLEOTIDE SEQUENCE</scope>
    <source>
        <strain evidence="1">Prilba</strain>
    </source>
</reference>
<sequence>IPYQNPWLLINFLPVPTMPGGQDSGGGSPRHDYQQDAISSKDVFNALRQSVLLHLGDVDRGEVGASLAGEFFSLSFAP</sequence>
<dbReference type="AlphaFoldDB" id="A0A9P5JX38"/>